<dbReference type="GO" id="GO:0003676">
    <property type="term" value="F:nucleic acid binding"/>
    <property type="evidence" value="ECO:0007669"/>
    <property type="project" value="InterPro"/>
</dbReference>
<evidence type="ECO:0000256" key="2">
    <source>
        <dbReference type="ARBA" id="ARBA00022679"/>
    </source>
</evidence>
<dbReference type="NCBIfam" id="TIGR00095">
    <property type="entry name" value="16S rRNA (guanine(966)-N(2))-methyltransferase RsmD"/>
    <property type="match status" value="1"/>
</dbReference>
<dbReference type="PANTHER" id="PTHR43542">
    <property type="entry name" value="METHYLTRANSFERASE"/>
    <property type="match status" value="1"/>
</dbReference>
<dbReference type="PIRSF" id="PIRSF004553">
    <property type="entry name" value="CHP00095"/>
    <property type="match status" value="1"/>
</dbReference>
<evidence type="ECO:0000313" key="3">
    <source>
        <dbReference type="EMBL" id="HEN28389.1"/>
    </source>
</evidence>
<dbReference type="InterPro" id="IPR004398">
    <property type="entry name" value="RNA_MeTrfase_RsmD"/>
</dbReference>
<organism evidence="3">
    <name type="scientific">candidate division WOR-3 bacterium</name>
    <dbReference type="NCBI Taxonomy" id="2052148"/>
    <lineage>
        <taxon>Bacteria</taxon>
        <taxon>Bacteria division WOR-3</taxon>
    </lineage>
</organism>
<reference evidence="3" key="1">
    <citation type="journal article" date="2020" name="mSystems">
        <title>Genome- and Community-Level Interaction Insights into Carbon Utilization and Element Cycling Functions of Hydrothermarchaeota in Hydrothermal Sediment.</title>
        <authorList>
            <person name="Zhou Z."/>
            <person name="Liu Y."/>
            <person name="Xu W."/>
            <person name="Pan J."/>
            <person name="Luo Z.H."/>
            <person name="Li M."/>
        </authorList>
    </citation>
    <scope>NUCLEOTIDE SEQUENCE [LARGE SCALE GENOMIC DNA]</scope>
    <source>
        <strain evidence="3">SpSt-34</strain>
        <strain evidence="4">SpSt-69</strain>
    </source>
</reference>
<dbReference type="Gene3D" id="3.40.50.150">
    <property type="entry name" value="Vaccinia Virus protein VP39"/>
    <property type="match status" value="1"/>
</dbReference>
<dbReference type="EC" id="2.1.1.171" evidence="3"/>
<dbReference type="SUPFAM" id="SSF53335">
    <property type="entry name" value="S-adenosyl-L-methionine-dependent methyltransferases"/>
    <property type="match status" value="1"/>
</dbReference>
<comment type="caution">
    <text evidence="3">The sequence shown here is derived from an EMBL/GenBank/DDBJ whole genome shotgun (WGS) entry which is preliminary data.</text>
</comment>
<proteinExistence type="predicted"/>
<gene>
    <name evidence="3" type="primary">rsmD</name>
    <name evidence="3" type="ORF">ENQ77_07070</name>
    <name evidence="4" type="ORF">ENU66_08695</name>
</gene>
<name>A0A7C2K5J9_UNCW3</name>
<keyword evidence="1 3" id="KW-0489">Methyltransferase</keyword>
<evidence type="ECO:0000256" key="1">
    <source>
        <dbReference type="ARBA" id="ARBA00022603"/>
    </source>
</evidence>
<dbReference type="InterPro" id="IPR002052">
    <property type="entry name" value="DNA_methylase_N6_adenine_CS"/>
</dbReference>
<evidence type="ECO:0000313" key="4">
    <source>
        <dbReference type="EMBL" id="HGL18390.1"/>
    </source>
</evidence>
<sequence>MGKIRLTGGENKRQSLRIPKGIRPTRAIVKRSMFDTLRDFVVNADVLEIFAGSGAVGFEALSRGASSCVFIEKSREGMLTIIENAKKLGVLDRIRVIKADFVRGLNDLIREQKKFDLIFADPPYDFLNHDELFKRIVSLLKSGGLYLVEVRNKTQLPEIWENLSKVKEVNFGQTKVVYYRMLSGDL</sequence>
<dbReference type="PANTHER" id="PTHR43542:SF1">
    <property type="entry name" value="METHYLTRANSFERASE"/>
    <property type="match status" value="1"/>
</dbReference>
<accession>A0A7C2K5J9</accession>
<dbReference type="GO" id="GO:0052913">
    <property type="term" value="F:16S rRNA (guanine(966)-N(2))-methyltransferase activity"/>
    <property type="evidence" value="ECO:0007669"/>
    <property type="project" value="UniProtKB-EC"/>
</dbReference>
<dbReference type="InterPro" id="IPR029063">
    <property type="entry name" value="SAM-dependent_MTases_sf"/>
</dbReference>
<protein>
    <submittedName>
        <fullName evidence="3">16S rRNA (Guanine(966)-N(2))-methyltransferase RsmD</fullName>
        <ecNumber evidence="3">2.1.1.171</ecNumber>
    </submittedName>
</protein>
<keyword evidence="2 3" id="KW-0808">Transferase</keyword>
<dbReference type="CDD" id="cd02440">
    <property type="entry name" value="AdoMet_MTases"/>
    <property type="match status" value="1"/>
</dbReference>
<dbReference type="EMBL" id="DSOL01000199">
    <property type="protein sequence ID" value="HEN28389.1"/>
    <property type="molecule type" value="Genomic_DNA"/>
</dbReference>
<dbReference type="Pfam" id="PF03602">
    <property type="entry name" value="Cons_hypoth95"/>
    <property type="match status" value="1"/>
</dbReference>
<dbReference type="AlphaFoldDB" id="A0A7C2K5J9"/>
<dbReference type="EMBL" id="DTDJ01000051">
    <property type="protein sequence ID" value="HGL18390.1"/>
    <property type="molecule type" value="Genomic_DNA"/>
</dbReference>
<dbReference type="PROSITE" id="PS00092">
    <property type="entry name" value="N6_MTASE"/>
    <property type="match status" value="1"/>
</dbReference>